<protein>
    <submittedName>
        <fullName evidence="1">Hypothetical membrane protein</fullName>
    </submittedName>
</protein>
<dbReference type="KEGG" id="ton:TON_1146"/>
<dbReference type="STRING" id="523850.TON_1146"/>
<reference evidence="1 2" key="1">
    <citation type="journal article" date="2008" name="J. Bacteriol.">
        <title>The complete genome sequence of Thermococcus onnurineus NA1 reveals a mixed heterotrophic and carboxydotrophic metabolism.</title>
        <authorList>
            <person name="Lee H.S."/>
            <person name="Kang S.G."/>
            <person name="Bae S.S."/>
            <person name="Lim J.K."/>
            <person name="Cho Y."/>
            <person name="Kim Y.J."/>
            <person name="Jeon J.H."/>
            <person name="Cha S.S."/>
            <person name="Kwon K.K."/>
            <person name="Kim H.T."/>
            <person name="Park C.J."/>
            <person name="Lee H.W."/>
            <person name="Kim S.I."/>
            <person name="Chun J."/>
            <person name="Colwell R.R."/>
            <person name="Kim S.J."/>
            <person name="Lee J.H."/>
        </authorList>
    </citation>
    <scope>NUCLEOTIDE SEQUENCE [LARGE SCALE GENOMIC DNA]</scope>
    <source>
        <strain evidence="1 2">NA1</strain>
    </source>
</reference>
<evidence type="ECO:0000313" key="2">
    <source>
        <dbReference type="Proteomes" id="UP000002727"/>
    </source>
</evidence>
<accession>B6YX21</accession>
<evidence type="ECO:0000313" key="1">
    <source>
        <dbReference type="EMBL" id="ACJ16634.1"/>
    </source>
</evidence>
<proteinExistence type="predicted"/>
<sequence length="36" mass="4283">MRVALVPMRVKIGDFEANWKEFQRRFDEAMKHGTTS</sequence>
<dbReference type="HOGENOM" id="CLU_3353985_0_0_2"/>
<dbReference type="EMBL" id="CP000855">
    <property type="protein sequence ID" value="ACJ16634.1"/>
    <property type="molecule type" value="Genomic_DNA"/>
</dbReference>
<dbReference type="Proteomes" id="UP000002727">
    <property type="component" value="Chromosome"/>
</dbReference>
<organism evidence="1 2">
    <name type="scientific">Thermococcus onnurineus (strain NA1)</name>
    <dbReference type="NCBI Taxonomy" id="523850"/>
    <lineage>
        <taxon>Archaea</taxon>
        <taxon>Methanobacteriati</taxon>
        <taxon>Methanobacteriota</taxon>
        <taxon>Thermococci</taxon>
        <taxon>Thermococcales</taxon>
        <taxon>Thermococcaceae</taxon>
        <taxon>Thermococcus</taxon>
    </lineage>
</organism>
<dbReference type="eggNOG" id="arCOG00126">
    <property type="taxonomic scope" value="Archaea"/>
</dbReference>
<keyword evidence="2" id="KW-1185">Reference proteome</keyword>
<dbReference type="AlphaFoldDB" id="B6YX21"/>
<name>B6YX21_THEON</name>
<gene>
    <name evidence="1" type="ordered locus">TON_1146</name>
</gene>